<dbReference type="Gene3D" id="3.20.20.100">
    <property type="entry name" value="NADP-dependent oxidoreductase domain"/>
    <property type="match status" value="1"/>
</dbReference>
<name>V2XY87_MONRO</name>
<organism evidence="3 4">
    <name type="scientific">Moniliophthora roreri (strain MCA 2997)</name>
    <name type="common">Cocoa frosty pod rot fungus</name>
    <name type="synonym">Crinipellis roreri</name>
    <dbReference type="NCBI Taxonomy" id="1381753"/>
    <lineage>
        <taxon>Eukaryota</taxon>
        <taxon>Fungi</taxon>
        <taxon>Dikarya</taxon>
        <taxon>Basidiomycota</taxon>
        <taxon>Agaricomycotina</taxon>
        <taxon>Agaricomycetes</taxon>
        <taxon>Agaricomycetidae</taxon>
        <taxon>Agaricales</taxon>
        <taxon>Marasmiineae</taxon>
        <taxon>Marasmiaceae</taxon>
        <taxon>Moniliophthora</taxon>
    </lineage>
</organism>
<accession>V2XY87</accession>
<dbReference type="InterPro" id="IPR023210">
    <property type="entry name" value="NADP_OxRdtase_dom"/>
</dbReference>
<reference evidence="3 4" key="1">
    <citation type="journal article" date="2014" name="BMC Genomics">
        <title>Genome and secretome analysis of the hemibiotrophic fungal pathogen, Moniliophthora roreri, which causes frosty pod rot disease of cacao: mechanisms of the biotrophic and necrotrophic phases.</title>
        <authorList>
            <person name="Meinhardt L.W."/>
            <person name="Costa G.G.L."/>
            <person name="Thomazella D.P.T."/>
            <person name="Teixeira P.J.P.L."/>
            <person name="Carazzolle M.F."/>
            <person name="Schuster S.C."/>
            <person name="Carlson J.E."/>
            <person name="Guiltinan M.J."/>
            <person name="Mieczkowski P."/>
            <person name="Farmer A."/>
            <person name="Ramaraj T."/>
            <person name="Crozier J."/>
            <person name="Davis R.E."/>
            <person name="Shao J."/>
            <person name="Melnick R.L."/>
            <person name="Pereira G.A.G."/>
            <person name="Bailey B.A."/>
        </authorList>
    </citation>
    <scope>NUCLEOTIDE SEQUENCE [LARGE SCALE GENOMIC DNA]</scope>
    <source>
        <strain evidence="3 4">MCA 2997</strain>
    </source>
</reference>
<dbReference type="PANTHER" id="PTHR43625">
    <property type="entry name" value="AFLATOXIN B1 ALDEHYDE REDUCTASE"/>
    <property type="match status" value="1"/>
</dbReference>
<feature type="domain" description="NADP-dependent oxidoreductase" evidence="2">
    <location>
        <begin position="16"/>
        <end position="68"/>
    </location>
</feature>
<evidence type="ECO:0000313" key="3">
    <source>
        <dbReference type="EMBL" id="ESK84374.1"/>
    </source>
</evidence>
<dbReference type="KEGG" id="mrr:Moror_10183"/>
<dbReference type="PANTHER" id="PTHR43625:SF40">
    <property type="entry name" value="ALDO-KETO REDUCTASE YAKC [NADP(+)]"/>
    <property type="match status" value="1"/>
</dbReference>
<dbReference type="HOGENOM" id="CLU_023205_16_8_1"/>
<proteinExistence type="predicted"/>
<sequence length="70" mass="7511">MSPIPQRKIGNATVPAIGFGVMGIATAYGKVDTDEERLKVLDAAYEAGCTFWDTANVYGDSEDLIGKWSV</sequence>
<keyword evidence="4" id="KW-1185">Reference proteome</keyword>
<dbReference type="SUPFAM" id="SSF51430">
    <property type="entry name" value="NAD(P)-linked oxidoreductase"/>
    <property type="match status" value="1"/>
</dbReference>
<protein>
    <submittedName>
        <fullName evidence="3">Aldoketoreductase</fullName>
    </submittedName>
</protein>
<gene>
    <name evidence="3" type="ORF">Moror_10183</name>
</gene>
<dbReference type="GO" id="GO:0016491">
    <property type="term" value="F:oxidoreductase activity"/>
    <property type="evidence" value="ECO:0007669"/>
    <property type="project" value="UniProtKB-KW"/>
</dbReference>
<dbReference type="Proteomes" id="UP000017559">
    <property type="component" value="Unassembled WGS sequence"/>
</dbReference>
<dbReference type="AlphaFoldDB" id="V2XY87"/>
<dbReference type="InterPro" id="IPR036812">
    <property type="entry name" value="NAD(P)_OxRdtase_dom_sf"/>
</dbReference>
<comment type="caution">
    <text evidence="3">The sequence shown here is derived from an EMBL/GenBank/DDBJ whole genome shotgun (WGS) entry which is preliminary data.</text>
</comment>
<evidence type="ECO:0000256" key="1">
    <source>
        <dbReference type="ARBA" id="ARBA00023002"/>
    </source>
</evidence>
<dbReference type="EMBL" id="AWSO01001310">
    <property type="protein sequence ID" value="ESK84374.1"/>
    <property type="molecule type" value="Genomic_DNA"/>
</dbReference>
<keyword evidence="1" id="KW-0560">Oxidoreductase</keyword>
<dbReference type="GO" id="GO:0005737">
    <property type="term" value="C:cytoplasm"/>
    <property type="evidence" value="ECO:0007669"/>
    <property type="project" value="TreeGrafter"/>
</dbReference>
<dbReference type="InterPro" id="IPR050791">
    <property type="entry name" value="Aldo-Keto_reductase"/>
</dbReference>
<evidence type="ECO:0000313" key="4">
    <source>
        <dbReference type="Proteomes" id="UP000017559"/>
    </source>
</evidence>
<evidence type="ECO:0000259" key="2">
    <source>
        <dbReference type="Pfam" id="PF00248"/>
    </source>
</evidence>
<dbReference type="Pfam" id="PF00248">
    <property type="entry name" value="Aldo_ket_red"/>
    <property type="match status" value="1"/>
</dbReference>
<dbReference type="OrthoDB" id="2884715at2759"/>